<dbReference type="PROSITE" id="PS00108">
    <property type="entry name" value="PROTEIN_KINASE_ST"/>
    <property type="match status" value="1"/>
</dbReference>
<evidence type="ECO:0000256" key="14">
    <source>
        <dbReference type="SAM" id="SignalP"/>
    </source>
</evidence>
<comment type="caution">
    <text evidence="16">The sequence shown here is derived from an EMBL/GenBank/DDBJ whole genome shotgun (WGS) entry which is preliminary data.</text>
</comment>
<proteinExistence type="predicted"/>
<evidence type="ECO:0000256" key="4">
    <source>
        <dbReference type="ARBA" id="ARBA00022692"/>
    </source>
</evidence>
<keyword evidence="2" id="KW-0723">Serine/threonine-protein kinase</keyword>
<feature type="signal peptide" evidence="14">
    <location>
        <begin position="1"/>
        <end position="22"/>
    </location>
</feature>
<dbReference type="GO" id="GO:0004674">
    <property type="term" value="F:protein serine/threonine kinase activity"/>
    <property type="evidence" value="ECO:0007669"/>
    <property type="project" value="UniProtKB-KW"/>
</dbReference>
<dbReference type="SMART" id="SM00220">
    <property type="entry name" value="S_TKc"/>
    <property type="match status" value="1"/>
</dbReference>
<dbReference type="Gene3D" id="1.10.510.10">
    <property type="entry name" value="Transferase(Phosphotransferase) domain 1"/>
    <property type="match status" value="1"/>
</dbReference>
<dbReference type="InterPro" id="IPR025287">
    <property type="entry name" value="WAK_GUB"/>
</dbReference>
<evidence type="ECO:0000256" key="10">
    <source>
        <dbReference type="ARBA" id="ARBA00023136"/>
    </source>
</evidence>
<reference evidence="16 17" key="1">
    <citation type="journal article" date="2020" name="Nat. Food">
        <title>A phased Vanilla planifolia genome enables genetic improvement of flavour and production.</title>
        <authorList>
            <person name="Hasing T."/>
            <person name="Tang H."/>
            <person name="Brym M."/>
            <person name="Khazi F."/>
            <person name="Huang T."/>
            <person name="Chambers A.H."/>
        </authorList>
    </citation>
    <scope>NUCLEOTIDE SEQUENCE [LARGE SCALE GENOMIC DNA]</scope>
    <source>
        <tissue evidence="16">Leaf</tissue>
    </source>
</reference>
<dbReference type="Proteomes" id="UP000636800">
    <property type="component" value="Unassembled WGS sequence"/>
</dbReference>
<keyword evidence="11" id="KW-0325">Glycoprotein</keyword>
<organism evidence="16 17">
    <name type="scientific">Vanilla planifolia</name>
    <name type="common">Vanilla</name>
    <dbReference type="NCBI Taxonomy" id="51239"/>
    <lineage>
        <taxon>Eukaryota</taxon>
        <taxon>Viridiplantae</taxon>
        <taxon>Streptophyta</taxon>
        <taxon>Embryophyta</taxon>
        <taxon>Tracheophyta</taxon>
        <taxon>Spermatophyta</taxon>
        <taxon>Magnoliopsida</taxon>
        <taxon>Liliopsida</taxon>
        <taxon>Asparagales</taxon>
        <taxon>Orchidaceae</taxon>
        <taxon>Vanilloideae</taxon>
        <taxon>Vanilleae</taxon>
        <taxon>Vanilla</taxon>
    </lineage>
</organism>
<dbReference type="GO" id="GO:0030247">
    <property type="term" value="F:polysaccharide binding"/>
    <property type="evidence" value="ECO:0007669"/>
    <property type="project" value="InterPro"/>
</dbReference>
<evidence type="ECO:0000256" key="2">
    <source>
        <dbReference type="ARBA" id="ARBA00022527"/>
    </source>
</evidence>
<dbReference type="PANTHER" id="PTHR46008">
    <property type="entry name" value="LEAF RUST 10 DISEASE-RESISTANCE LOCUS RECEPTOR-LIKE PROTEIN KINASE-LIKE 1.4"/>
    <property type="match status" value="1"/>
</dbReference>
<evidence type="ECO:0000256" key="13">
    <source>
        <dbReference type="SAM" id="Phobius"/>
    </source>
</evidence>
<comment type="subcellular location">
    <subcellularLocation>
        <location evidence="1">Membrane</location>
        <topology evidence="1">Single-pass membrane protein</topology>
    </subcellularLocation>
</comment>
<dbReference type="PROSITE" id="PS00107">
    <property type="entry name" value="PROTEIN_KINASE_ATP"/>
    <property type="match status" value="1"/>
</dbReference>
<evidence type="ECO:0000313" key="16">
    <source>
        <dbReference type="EMBL" id="KAG0449373.1"/>
    </source>
</evidence>
<sequence length="655" mass="73174">MKAISLLFSFLLCPAWLILSQATDYYYQKDCYPKSCGPLVNVTFPFWLRGRQPEYCGLPAFEIRCEDDVPRLVLLQEENRVLNISYENRTATISTAKVSEANGCRLPYYNLSSFSLSSFAISSANRELVFVFNCTAPTARFVKSSCLDKNIYAYLGGAFQRTEDGGGLHSCFEVVMPVLSSPGANVDQYKELLAKGFLLDWNAPDCSECLTSNGQCGYNNSTRNFMCICSDRAHWKSCSEGSSKSRFIIGLSTGGGVSVFMFFLCFLLYRRWKKNHPLSSNFKGRQSCIGLSSREDPELGSALNPPIFSYNELYKATDGFNSANEIGDGGFGTVYKGKLKDGRVVAVKRLYKNNYRRLEQFMNEVNILSLLRHQSLVSLYGYTSIQSCELLLVYEYAPNGTVADHLHGSHSSETLLPWQVRMSIAIETADALNYLHSVEPQIIHRDVKTNNILLDKSFHAKIADFGLSRLFPLDATHVSTLPQGTPGYVDPEYHQCFQLTDKSDVYSFGVVLMELISSKPAVDISRDRNEVNLASFAVKKIQKQELHELVDHRLGYHSDCNVNWMINMVAALAFRCLQADRESRPGIKEVLEILRGIEGGVNKNEGCLQKGDAEKDETSLLKSMSPFSPNSVTEAWVSTTSSMSTDLASERGIST</sequence>
<dbReference type="PROSITE" id="PS50011">
    <property type="entry name" value="PROTEIN_KINASE_DOM"/>
    <property type="match status" value="1"/>
</dbReference>
<keyword evidence="8 12" id="KW-0067">ATP-binding</keyword>
<feature type="binding site" evidence="12">
    <location>
        <position position="348"/>
    </location>
    <ligand>
        <name>ATP</name>
        <dbReference type="ChEBI" id="CHEBI:30616"/>
    </ligand>
</feature>
<feature type="transmembrane region" description="Helical" evidence="13">
    <location>
        <begin position="247"/>
        <end position="269"/>
    </location>
</feature>
<evidence type="ECO:0000256" key="3">
    <source>
        <dbReference type="ARBA" id="ARBA00022679"/>
    </source>
</evidence>
<protein>
    <recommendedName>
        <fullName evidence="15">Protein kinase domain-containing protein</fullName>
    </recommendedName>
</protein>
<dbReference type="Pfam" id="PF00069">
    <property type="entry name" value="Pkinase"/>
    <property type="match status" value="1"/>
</dbReference>
<gene>
    <name evidence="16" type="ORF">HPP92_027413</name>
</gene>
<keyword evidence="6 12" id="KW-0547">Nucleotide-binding</keyword>
<evidence type="ECO:0000256" key="6">
    <source>
        <dbReference type="ARBA" id="ARBA00022741"/>
    </source>
</evidence>
<evidence type="ECO:0000256" key="9">
    <source>
        <dbReference type="ARBA" id="ARBA00022989"/>
    </source>
</evidence>
<dbReference type="AlphaFoldDB" id="A0A835PD64"/>
<name>A0A835PD64_VANPL</name>
<evidence type="ECO:0000313" key="17">
    <source>
        <dbReference type="Proteomes" id="UP000636800"/>
    </source>
</evidence>
<dbReference type="CDD" id="cd14066">
    <property type="entry name" value="STKc_IRAK"/>
    <property type="match status" value="1"/>
</dbReference>
<keyword evidence="5 14" id="KW-0732">Signal</keyword>
<evidence type="ECO:0000256" key="11">
    <source>
        <dbReference type="ARBA" id="ARBA00023180"/>
    </source>
</evidence>
<evidence type="ECO:0000256" key="5">
    <source>
        <dbReference type="ARBA" id="ARBA00022729"/>
    </source>
</evidence>
<dbReference type="Pfam" id="PF14380">
    <property type="entry name" value="WAK_assoc"/>
    <property type="match status" value="1"/>
</dbReference>
<dbReference type="InterPro" id="IPR008271">
    <property type="entry name" value="Ser/Thr_kinase_AS"/>
</dbReference>
<keyword evidence="10 13" id="KW-0472">Membrane</keyword>
<dbReference type="InterPro" id="IPR011009">
    <property type="entry name" value="Kinase-like_dom_sf"/>
</dbReference>
<dbReference type="OrthoDB" id="635050at2759"/>
<dbReference type="GO" id="GO:0005886">
    <property type="term" value="C:plasma membrane"/>
    <property type="evidence" value="ECO:0007669"/>
    <property type="project" value="UniProtKB-ARBA"/>
</dbReference>
<dbReference type="FunFam" id="1.10.510.10:FF:000161">
    <property type="entry name" value="Wall-associated receptor kinase-like 20"/>
    <property type="match status" value="1"/>
</dbReference>
<evidence type="ECO:0000256" key="7">
    <source>
        <dbReference type="ARBA" id="ARBA00022777"/>
    </source>
</evidence>
<dbReference type="Pfam" id="PF13947">
    <property type="entry name" value="GUB_WAK_bind"/>
    <property type="match status" value="1"/>
</dbReference>
<accession>A0A835PD64</accession>
<feature type="chain" id="PRO_5032849989" description="Protein kinase domain-containing protein" evidence="14">
    <location>
        <begin position="23"/>
        <end position="655"/>
    </location>
</feature>
<dbReference type="InterPro" id="IPR032872">
    <property type="entry name" value="WAK_assoc_C"/>
</dbReference>
<dbReference type="InterPro" id="IPR000719">
    <property type="entry name" value="Prot_kinase_dom"/>
</dbReference>
<dbReference type="FunFam" id="3.30.200.20:FF:000015">
    <property type="entry name" value="Somatic embryogenesis receptor kinase 1"/>
    <property type="match status" value="1"/>
</dbReference>
<keyword evidence="17" id="KW-1185">Reference proteome</keyword>
<dbReference type="SUPFAM" id="SSF56112">
    <property type="entry name" value="Protein kinase-like (PK-like)"/>
    <property type="match status" value="1"/>
</dbReference>
<keyword evidence="4 13" id="KW-0812">Transmembrane</keyword>
<keyword evidence="9 13" id="KW-1133">Transmembrane helix</keyword>
<feature type="domain" description="Protein kinase" evidence="15">
    <location>
        <begin position="320"/>
        <end position="597"/>
    </location>
</feature>
<dbReference type="PANTHER" id="PTHR46008:SF2">
    <property type="entry name" value="LEAF RUST 10 DISEASE-RESISTANCE LOCUS RECEPTOR-LIKE PROTEIN KINASE-LIKE 1.4"/>
    <property type="match status" value="1"/>
</dbReference>
<keyword evidence="7" id="KW-0418">Kinase</keyword>
<keyword evidence="3" id="KW-0808">Transferase</keyword>
<dbReference type="Gene3D" id="3.30.200.20">
    <property type="entry name" value="Phosphorylase Kinase, domain 1"/>
    <property type="match status" value="1"/>
</dbReference>
<dbReference type="InterPro" id="IPR017441">
    <property type="entry name" value="Protein_kinase_ATP_BS"/>
</dbReference>
<dbReference type="GO" id="GO:0005524">
    <property type="term" value="F:ATP binding"/>
    <property type="evidence" value="ECO:0007669"/>
    <property type="project" value="UniProtKB-UniRule"/>
</dbReference>
<evidence type="ECO:0000256" key="1">
    <source>
        <dbReference type="ARBA" id="ARBA00004167"/>
    </source>
</evidence>
<evidence type="ECO:0000259" key="15">
    <source>
        <dbReference type="PROSITE" id="PS50011"/>
    </source>
</evidence>
<evidence type="ECO:0000256" key="12">
    <source>
        <dbReference type="PROSITE-ProRule" id="PRU10141"/>
    </source>
</evidence>
<dbReference type="EMBL" id="JADCNL010000193">
    <property type="protein sequence ID" value="KAG0449373.1"/>
    <property type="molecule type" value="Genomic_DNA"/>
</dbReference>
<evidence type="ECO:0000256" key="8">
    <source>
        <dbReference type="ARBA" id="ARBA00022840"/>
    </source>
</evidence>